<proteinExistence type="predicted"/>
<evidence type="ECO:0000256" key="1">
    <source>
        <dbReference type="PROSITE-ProRule" id="PRU00047"/>
    </source>
</evidence>
<keyword evidence="1" id="KW-0862">Zinc</keyword>
<dbReference type="Pfam" id="PF00098">
    <property type="entry name" value="zf-CCHC"/>
    <property type="match status" value="1"/>
</dbReference>
<dbReference type="Proteomes" id="UP000288805">
    <property type="component" value="Unassembled WGS sequence"/>
</dbReference>
<name>A0A438H554_VITVI</name>
<keyword evidence="1" id="KW-0479">Metal-binding</keyword>
<comment type="caution">
    <text evidence="4">The sequence shown here is derived from an EMBL/GenBank/DDBJ whole genome shotgun (WGS) entry which is preliminary data.</text>
</comment>
<dbReference type="GO" id="GO:0003676">
    <property type="term" value="F:nucleic acid binding"/>
    <property type="evidence" value="ECO:0007669"/>
    <property type="project" value="InterPro"/>
</dbReference>
<dbReference type="SMART" id="SM00343">
    <property type="entry name" value="ZnF_C2HC"/>
    <property type="match status" value="1"/>
</dbReference>
<accession>A0A438H554</accession>
<keyword evidence="1" id="KW-0863">Zinc-finger</keyword>
<dbReference type="SUPFAM" id="SSF57756">
    <property type="entry name" value="Retrovirus zinc finger-like domains"/>
    <property type="match status" value="1"/>
</dbReference>
<dbReference type="PANTHER" id="PTHR35046:SF21">
    <property type="entry name" value="RETROTRANSPOSON GAG DOMAIN-CONTAINING PROTEIN-RELATED"/>
    <property type="match status" value="1"/>
</dbReference>
<dbReference type="GO" id="GO:0008270">
    <property type="term" value="F:zinc ion binding"/>
    <property type="evidence" value="ECO:0007669"/>
    <property type="project" value="UniProtKB-KW"/>
</dbReference>
<dbReference type="AlphaFoldDB" id="A0A438H554"/>
<dbReference type="PROSITE" id="PS50158">
    <property type="entry name" value="ZF_CCHC"/>
    <property type="match status" value="1"/>
</dbReference>
<dbReference type="EMBL" id="QGNW01000279">
    <property type="protein sequence ID" value="RVW79529.1"/>
    <property type="molecule type" value="Genomic_DNA"/>
</dbReference>
<feature type="region of interest" description="Disordered" evidence="2">
    <location>
        <begin position="28"/>
        <end position="68"/>
    </location>
</feature>
<dbReference type="InterPro" id="IPR001878">
    <property type="entry name" value="Znf_CCHC"/>
</dbReference>
<gene>
    <name evidence="4" type="ORF">CK203_051650</name>
</gene>
<evidence type="ECO:0000256" key="2">
    <source>
        <dbReference type="SAM" id="MobiDB-lite"/>
    </source>
</evidence>
<evidence type="ECO:0000313" key="5">
    <source>
        <dbReference type="Proteomes" id="UP000288805"/>
    </source>
</evidence>
<dbReference type="InterPro" id="IPR036875">
    <property type="entry name" value="Znf_CCHC_sf"/>
</dbReference>
<feature type="compositionally biased region" description="Polar residues" evidence="2">
    <location>
        <begin position="52"/>
        <end position="67"/>
    </location>
</feature>
<organism evidence="4 5">
    <name type="scientific">Vitis vinifera</name>
    <name type="common">Grape</name>
    <dbReference type="NCBI Taxonomy" id="29760"/>
    <lineage>
        <taxon>Eukaryota</taxon>
        <taxon>Viridiplantae</taxon>
        <taxon>Streptophyta</taxon>
        <taxon>Embryophyta</taxon>
        <taxon>Tracheophyta</taxon>
        <taxon>Spermatophyta</taxon>
        <taxon>Magnoliopsida</taxon>
        <taxon>eudicotyledons</taxon>
        <taxon>Gunneridae</taxon>
        <taxon>Pentapetalae</taxon>
        <taxon>rosids</taxon>
        <taxon>Vitales</taxon>
        <taxon>Vitaceae</taxon>
        <taxon>Viteae</taxon>
        <taxon>Vitis</taxon>
    </lineage>
</organism>
<protein>
    <recommendedName>
        <fullName evidence="3">CCHC-type domain-containing protein</fullName>
    </recommendedName>
</protein>
<evidence type="ECO:0000313" key="4">
    <source>
        <dbReference type="EMBL" id="RVW79529.1"/>
    </source>
</evidence>
<dbReference type="PANTHER" id="PTHR35046">
    <property type="entry name" value="ZINC KNUCKLE (CCHC-TYPE) FAMILY PROTEIN"/>
    <property type="match status" value="1"/>
</dbReference>
<dbReference type="Gene3D" id="4.10.60.10">
    <property type="entry name" value="Zinc finger, CCHC-type"/>
    <property type="match status" value="1"/>
</dbReference>
<evidence type="ECO:0000259" key="3">
    <source>
        <dbReference type="PROSITE" id="PS50158"/>
    </source>
</evidence>
<reference evidence="4 5" key="1">
    <citation type="journal article" date="2018" name="PLoS Genet.">
        <title>Population sequencing reveals clonal diversity and ancestral inbreeding in the grapevine cultivar Chardonnay.</title>
        <authorList>
            <person name="Roach M.J."/>
            <person name="Johnson D.L."/>
            <person name="Bohlmann J."/>
            <person name="van Vuuren H.J."/>
            <person name="Jones S.J."/>
            <person name="Pretorius I.S."/>
            <person name="Schmidt S.A."/>
            <person name="Borneman A.R."/>
        </authorList>
    </citation>
    <scope>NUCLEOTIDE SEQUENCE [LARGE SCALE GENOMIC DNA]</scope>
    <source>
        <strain evidence="5">cv. Chardonnay</strain>
        <tissue evidence="4">Leaf</tissue>
    </source>
</reference>
<sequence>MVHMAIKIENQLKRKGISTRQNLNLGSSWRSNFVKKENKQATTKPKIKQKQEATNHGNQGKSDSSTTRNRDIKCFKCQGMGHIASQCPNKRVMILRDNGEIEFDHEDNMESMLLLEDMDDEEYIVQGELLVARRALSSDTNVASTTMEEKLGLSTIKHPRPYKLQWLNDSGEVRVTKQVSLMMSFPRRFHMVYLLFEELNTKSISCSMLPFQTNRPIKAISRRQRNYKGRMGRGECALIAE</sequence>
<feature type="domain" description="CCHC-type" evidence="3">
    <location>
        <begin position="73"/>
        <end position="89"/>
    </location>
</feature>